<dbReference type="Pfam" id="PF20552">
    <property type="entry name" value="HTH_62"/>
    <property type="match status" value="1"/>
</dbReference>
<evidence type="ECO:0000259" key="2">
    <source>
        <dbReference type="Pfam" id="PF20552"/>
    </source>
</evidence>
<sequence length="75" mass="8429">MQQDRYLDPHQARRRPPTEWESLLGDSLERAFAAGKHELAPIVEYLNHAGPPAPNGVPWTEDLLQSELARLAETA</sequence>
<dbReference type="RefSeq" id="WP_130361934.1">
    <property type="nucleotide sequence ID" value="NZ_SGXC01000003.1"/>
</dbReference>
<comment type="caution">
    <text evidence="3">The sequence shown here is derived from an EMBL/GenBank/DDBJ whole genome shotgun (WGS) entry which is preliminary data.</text>
</comment>
<protein>
    <recommendedName>
        <fullName evidence="2">Recombinase-like domain-containing protein</fullName>
    </recommendedName>
</protein>
<evidence type="ECO:0000313" key="4">
    <source>
        <dbReference type="Proteomes" id="UP000292445"/>
    </source>
</evidence>
<dbReference type="EMBL" id="SGXC01000003">
    <property type="protein sequence ID" value="RZS78439.1"/>
    <property type="molecule type" value="Genomic_DNA"/>
</dbReference>
<dbReference type="OrthoDB" id="6909982at2"/>
<dbReference type="InterPro" id="IPR046789">
    <property type="entry name" value="HTH_62"/>
</dbReference>
<dbReference type="AlphaFoldDB" id="A0A4Q7N8R5"/>
<reference evidence="3 4" key="1">
    <citation type="submission" date="2019-02" db="EMBL/GenBank/DDBJ databases">
        <title>Genomic Encyclopedia of Type Strains, Phase IV (KMG-IV): sequencing the most valuable type-strain genomes for metagenomic binning, comparative biology and taxonomic classification.</title>
        <authorList>
            <person name="Goeker M."/>
        </authorList>
    </citation>
    <scope>NUCLEOTIDE SEQUENCE [LARGE SCALE GENOMIC DNA]</scope>
    <source>
        <strain evidence="3 4">K24</strain>
    </source>
</reference>
<feature type="compositionally biased region" description="Basic and acidic residues" evidence="1">
    <location>
        <begin position="1"/>
        <end position="11"/>
    </location>
</feature>
<feature type="region of interest" description="Disordered" evidence="1">
    <location>
        <begin position="1"/>
        <end position="20"/>
    </location>
</feature>
<accession>A0A4Q7N8R5</accession>
<proteinExistence type="predicted"/>
<feature type="domain" description="Recombinase-like" evidence="2">
    <location>
        <begin position="3"/>
        <end position="73"/>
    </location>
</feature>
<dbReference type="Proteomes" id="UP000292445">
    <property type="component" value="Unassembled WGS sequence"/>
</dbReference>
<evidence type="ECO:0000313" key="3">
    <source>
        <dbReference type="EMBL" id="RZS78439.1"/>
    </source>
</evidence>
<keyword evidence="4" id="KW-1185">Reference proteome</keyword>
<evidence type="ECO:0000256" key="1">
    <source>
        <dbReference type="SAM" id="MobiDB-lite"/>
    </source>
</evidence>
<gene>
    <name evidence="3" type="ORF">EV675_5088</name>
</gene>
<organism evidence="3 4">
    <name type="scientific">Pigmentiphaga kullae</name>
    <dbReference type="NCBI Taxonomy" id="151784"/>
    <lineage>
        <taxon>Bacteria</taxon>
        <taxon>Pseudomonadati</taxon>
        <taxon>Pseudomonadota</taxon>
        <taxon>Betaproteobacteria</taxon>
        <taxon>Burkholderiales</taxon>
        <taxon>Alcaligenaceae</taxon>
        <taxon>Pigmentiphaga</taxon>
    </lineage>
</organism>
<name>A0A4Q7N8R5_9BURK</name>